<sequence>MPLITFSSLDLAVEVPVGTTLLEAARHLGIPLEAPCSGAATCGKCAVQLEPGSLSNVAGGGLHRLSPGDEARGMVLSCTAAVTGDVAVRDLPRPASASLKVLDRGVGSAVELDPFLSKVYDAENRLTRIRAGADEVGVEPGDTRQKFYGVVVDIGTTTLAVSLTDLGTGAEIASAGTLNPQSRHAQDVLSRIRLASRPEGLQEMHVILIEAIAGLICQLAGEAKVDPAAVYEVVFSGNTGMLHLAVAENPASLGKYPFLPVVRGNEYRSAHRLNLPVAPCAPVYLPPVISGYVGADITCGIVATGLHRDPGVTLLIDIGTNGEMVIGCRGRLYATSTAAGPAFEGMNISCGMRASAGAVEAVTIDASGGVALTTVAGAEPVGICGSGLIDLVALLVSCGIIGANGRLLEPADLPSGLTARLEQTEGKTSFRLTERVHLTQKDVRQVQLAKGAVRAGIELLLQSLDIEAQEVGRVLIAGSFGYHLRAESLLVIGLLPHEFAGKVEFVGNTAKSGGEALLKSRAAREEIAEVVCGIEVVELANHADFDRCFVESLKFPSAGAAEHGSRHR</sequence>
<keyword evidence="3" id="KW-1185">Reference proteome</keyword>
<dbReference type="CDD" id="cd00207">
    <property type="entry name" value="fer2"/>
    <property type="match status" value="1"/>
</dbReference>
<dbReference type="InterPro" id="IPR042259">
    <property type="entry name" value="Raco-like_middle_sf"/>
</dbReference>
<dbReference type="RefSeq" id="WP_199385126.1">
    <property type="nucleotide sequence ID" value="NZ_JAEMHM010000013.1"/>
</dbReference>
<dbReference type="GO" id="GO:0051536">
    <property type="term" value="F:iron-sulfur cluster binding"/>
    <property type="evidence" value="ECO:0007669"/>
    <property type="project" value="InterPro"/>
</dbReference>
<dbReference type="EMBL" id="JAEMHM010000013">
    <property type="protein sequence ID" value="MBJ6726236.1"/>
    <property type="molecule type" value="Genomic_DNA"/>
</dbReference>
<dbReference type="Pfam" id="PF00111">
    <property type="entry name" value="Fer2"/>
    <property type="match status" value="1"/>
</dbReference>
<dbReference type="Proteomes" id="UP000636888">
    <property type="component" value="Unassembled WGS sequence"/>
</dbReference>
<accession>A0A8J7J907</accession>
<dbReference type="SUPFAM" id="SSF54292">
    <property type="entry name" value="2Fe-2S ferredoxin-like"/>
    <property type="match status" value="1"/>
</dbReference>
<dbReference type="InterPro" id="IPR001041">
    <property type="entry name" value="2Fe-2S_ferredoxin-type"/>
</dbReference>
<organism evidence="2 3">
    <name type="scientific">Geomesophilobacter sediminis</name>
    <dbReference type="NCBI Taxonomy" id="2798584"/>
    <lineage>
        <taxon>Bacteria</taxon>
        <taxon>Pseudomonadati</taxon>
        <taxon>Thermodesulfobacteriota</taxon>
        <taxon>Desulfuromonadia</taxon>
        <taxon>Geobacterales</taxon>
        <taxon>Geobacteraceae</taxon>
        <taxon>Geomesophilobacter</taxon>
    </lineage>
</organism>
<name>A0A8J7J907_9BACT</name>
<dbReference type="PANTHER" id="PTHR42895:SF2">
    <property type="entry name" value="IRON-SULFUR CLUSTER PROTEIN"/>
    <property type="match status" value="1"/>
</dbReference>
<dbReference type="InterPro" id="IPR012675">
    <property type="entry name" value="Beta-grasp_dom_sf"/>
</dbReference>
<dbReference type="AlphaFoldDB" id="A0A8J7J907"/>
<proteinExistence type="predicted"/>
<evidence type="ECO:0000313" key="3">
    <source>
        <dbReference type="Proteomes" id="UP000636888"/>
    </source>
</evidence>
<dbReference type="Gene3D" id="3.30.420.480">
    <property type="entry name" value="Domain of unknown function (DUF4445)"/>
    <property type="match status" value="1"/>
</dbReference>
<dbReference type="InterPro" id="IPR041414">
    <property type="entry name" value="Raco-like_middle"/>
</dbReference>
<dbReference type="Gene3D" id="3.10.20.30">
    <property type="match status" value="1"/>
</dbReference>
<dbReference type="PROSITE" id="PS51085">
    <property type="entry name" value="2FE2S_FER_2"/>
    <property type="match status" value="1"/>
</dbReference>
<reference evidence="2" key="1">
    <citation type="submission" date="2020-12" db="EMBL/GenBank/DDBJ databases">
        <title>Geomonas sp. Red875, isolated from river sediment.</title>
        <authorList>
            <person name="Xu Z."/>
            <person name="Zhang Z."/>
            <person name="Masuda Y."/>
            <person name="Itoh H."/>
            <person name="Senoo K."/>
        </authorList>
    </citation>
    <scope>NUCLEOTIDE SEQUENCE</scope>
    <source>
        <strain evidence="2">Red875</strain>
    </source>
</reference>
<dbReference type="InterPro" id="IPR052911">
    <property type="entry name" value="Corrinoid_activation_enz"/>
</dbReference>
<comment type="caution">
    <text evidence="2">The sequence shown here is derived from an EMBL/GenBank/DDBJ whole genome shotgun (WGS) entry which is preliminary data.</text>
</comment>
<dbReference type="PANTHER" id="PTHR42895">
    <property type="entry name" value="IRON-SULFUR CLUSTER-BINDING PROTEIN-RELATED"/>
    <property type="match status" value="1"/>
</dbReference>
<dbReference type="InterPro" id="IPR036010">
    <property type="entry name" value="2Fe-2S_ferredoxin-like_sf"/>
</dbReference>
<gene>
    <name evidence="2" type="ORF">JFN93_16100</name>
</gene>
<dbReference type="InterPro" id="IPR027980">
    <property type="entry name" value="RACo_C"/>
</dbReference>
<feature type="domain" description="2Fe-2S ferredoxin-type" evidence="1">
    <location>
        <begin position="2"/>
        <end position="94"/>
    </location>
</feature>
<evidence type="ECO:0000259" key="1">
    <source>
        <dbReference type="PROSITE" id="PS51085"/>
    </source>
</evidence>
<dbReference type="Pfam" id="PF14574">
    <property type="entry name" value="RACo_C_ter"/>
    <property type="match status" value="1"/>
</dbReference>
<protein>
    <submittedName>
        <fullName evidence="2">DUF4445 domain-containing protein</fullName>
    </submittedName>
</protein>
<evidence type="ECO:0000313" key="2">
    <source>
        <dbReference type="EMBL" id="MBJ6726236.1"/>
    </source>
</evidence>
<dbReference type="Pfam" id="PF17651">
    <property type="entry name" value="Raco_middle"/>
    <property type="match status" value="1"/>
</dbReference>